<dbReference type="SUPFAM" id="SSF48403">
    <property type="entry name" value="Ankyrin repeat"/>
    <property type="match status" value="1"/>
</dbReference>
<accession>A0AA36I293</accession>
<dbReference type="AlphaFoldDB" id="A0AA36I293"/>
<gene>
    <name evidence="3" type="ORF">EVOR1521_LOCUS7872</name>
</gene>
<dbReference type="Pfam" id="PF12796">
    <property type="entry name" value="Ank_2"/>
    <property type="match status" value="1"/>
</dbReference>
<name>A0AA36I293_9DINO</name>
<protein>
    <submittedName>
        <fullName evidence="3">Uncharacterized protein</fullName>
    </submittedName>
</protein>
<feature type="repeat" description="ANK" evidence="2">
    <location>
        <begin position="99"/>
        <end position="131"/>
    </location>
</feature>
<dbReference type="PROSITE" id="PS50297">
    <property type="entry name" value="ANK_REP_REGION"/>
    <property type="match status" value="2"/>
</dbReference>
<dbReference type="InterPro" id="IPR036770">
    <property type="entry name" value="Ankyrin_rpt-contain_sf"/>
</dbReference>
<dbReference type="EMBL" id="CAUJNA010000652">
    <property type="protein sequence ID" value="CAJ1379704.1"/>
    <property type="molecule type" value="Genomic_DNA"/>
</dbReference>
<keyword evidence="2" id="KW-0040">ANK repeat</keyword>
<dbReference type="Proteomes" id="UP001178507">
    <property type="component" value="Unassembled WGS sequence"/>
</dbReference>
<proteinExistence type="predicted"/>
<dbReference type="PANTHER" id="PTHR24119">
    <property type="entry name" value="ACYL-COA-BINDING DOMAIN-CONTAINING PROTEIN 6"/>
    <property type="match status" value="1"/>
</dbReference>
<organism evidence="3 4">
    <name type="scientific">Effrenium voratum</name>
    <dbReference type="NCBI Taxonomy" id="2562239"/>
    <lineage>
        <taxon>Eukaryota</taxon>
        <taxon>Sar</taxon>
        <taxon>Alveolata</taxon>
        <taxon>Dinophyceae</taxon>
        <taxon>Suessiales</taxon>
        <taxon>Symbiodiniaceae</taxon>
        <taxon>Effrenium</taxon>
    </lineage>
</organism>
<evidence type="ECO:0000313" key="3">
    <source>
        <dbReference type="EMBL" id="CAJ1379704.1"/>
    </source>
</evidence>
<comment type="caution">
    <text evidence="3">The sequence shown here is derived from an EMBL/GenBank/DDBJ whole genome shotgun (WGS) entry which is preliminary data.</text>
</comment>
<dbReference type="InterPro" id="IPR002110">
    <property type="entry name" value="Ankyrin_rpt"/>
</dbReference>
<dbReference type="SMART" id="SM00248">
    <property type="entry name" value="ANK"/>
    <property type="match status" value="2"/>
</dbReference>
<keyword evidence="4" id="KW-1185">Reference proteome</keyword>
<evidence type="ECO:0000256" key="2">
    <source>
        <dbReference type="PROSITE-ProRule" id="PRU00023"/>
    </source>
</evidence>
<feature type="repeat" description="ANK" evidence="2">
    <location>
        <begin position="66"/>
        <end position="98"/>
    </location>
</feature>
<dbReference type="PROSITE" id="PS50088">
    <property type="entry name" value="ANK_REPEAT"/>
    <property type="match status" value="2"/>
</dbReference>
<keyword evidence="1" id="KW-0446">Lipid-binding</keyword>
<evidence type="ECO:0000256" key="1">
    <source>
        <dbReference type="ARBA" id="ARBA00023121"/>
    </source>
</evidence>
<dbReference type="GO" id="GO:0000062">
    <property type="term" value="F:fatty-acyl-CoA binding"/>
    <property type="evidence" value="ECO:0007669"/>
    <property type="project" value="TreeGrafter"/>
</dbReference>
<dbReference type="PANTHER" id="PTHR24119:SF0">
    <property type="entry name" value="ACYL-COA-BINDING DOMAIN-CONTAINING PROTEIN 6"/>
    <property type="match status" value="1"/>
</dbReference>
<evidence type="ECO:0000313" key="4">
    <source>
        <dbReference type="Proteomes" id="UP001178507"/>
    </source>
</evidence>
<dbReference type="Gene3D" id="1.25.40.20">
    <property type="entry name" value="Ankyrin repeat-containing domain"/>
    <property type="match status" value="1"/>
</dbReference>
<sequence length="212" mass="22905">MKDSQSKQEEADVKTSKEVDAQVAPELIGKLHSALRWGKPQDEVLSLVQDGGASTAAAARAPDPKTGNHALHIAVQNGHRALTEMLITWKADVRAQNLKGQTPLHMSVEYDFHFISKLLLDEGAEREVENADGCKAIQGISGSKEGADAWDAPMNVMKDAASKEEVELAFAALEADTASLDKASLARLGMMKAKALKGDWDKSRFVELLSKV</sequence>
<reference evidence="3" key="1">
    <citation type="submission" date="2023-08" db="EMBL/GenBank/DDBJ databases">
        <authorList>
            <person name="Chen Y."/>
            <person name="Shah S."/>
            <person name="Dougan E. K."/>
            <person name="Thang M."/>
            <person name="Chan C."/>
        </authorList>
    </citation>
    <scope>NUCLEOTIDE SEQUENCE</scope>
</reference>